<evidence type="ECO:0008006" key="3">
    <source>
        <dbReference type="Google" id="ProtNLM"/>
    </source>
</evidence>
<reference evidence="1 2" key="1">
    <citation type="journal article" date="2019" name="Commun. Biol.">
        <title>The bagworm genome reveals a unique fibroin gene that provides high tensile strength.</title>
        <authorList>
            <person name="Kono N."/>
            <person name="Nakamura H."/>
            <person name="Ohtoshi R."/>
            <person name="Tomita M."/>
            <person name="Numata K."/>
            <person name="Arakawa K."/>
        </authorList>
    </citation>
    <scope>NUCLEOTIDE SEQUENCE [LARGE SCALE GENOMIC DNA]</scope>
</reference>
<gene>
    <name evidence="1" type="ORF">EVAR_102688_1</name>
</gene>
<protein>
    <recommendedName>
        <fullName evidence="3">Histone-lysine N-methyltransferase SETMAR</fullName>
    </recommendedName>
</protein>
<evidence type="ECO:0000313" key="2">
    <source>
        <dbReference type="Proteomes" id="UP000299102"/>
    </source>
</evidence>
<dbReference type="EMBL" id="BGZK01000061">
    <property type="protein sequence ID" value="GBP13996.1"/>
    <property type="molecule type" value="Genomic_DNA"/>
</dbReference>
<organism evidence="1 2">
    <name type="scientific">Eumeta variegata</name>
    <name type="common">Bagworm moth</name>
    <name type="synonym">Eumeta japonica</name>
    <dbReference type="NCBI Taxonomy" id="151549"/>
    <lineage>
        <taxon>Eukaryota</taxon>
        <taxon>Metazoa</taxon>
        <taxon>Ecdysozoa</taxon>
        <taxon>Arthropoda</taxon>
        <taxon>Hexapoda</taxon>
        <taxon>Insecta</taxon>
        <taxon>Pterygota</taxon>
        <taxon>Neoptera</taxon>
        <taxon>Endopterygota</taxon>
        <taxon>Lepidoptera</taxon>
        <taxon>Glossata</taxon>
        <taxon>Ditrysia</taxon>
        <taxon>Tineoidea</taxon>
        <taxon>Psychidae</taxon>
        <taxon>Oiketicinae</taxon>
        <taxon>Eumeta</taxon>
    </lineage>
</organism>
<name>A0A4C1TII3_EUMVA</name>
<dbReference type="AlphaFoldDB" id="A0A4C1TII3"/>
<dbReference type="Proteomes" id="UP000299102">
    <property type="component" value="Unassembled WGS sequence"/>
</dbReference>
<keyword evidence="2" id="KW-1185">Reference proteome</keyword>
<sequence length="94" mass="10797">MQEEYYNWLTEFKRGRVNLSNEFHDGRPSTAVNNKNIDAVHRMIETDMHMTCHEIGASWGIGNLITFLQKRTQGAGHRHALPTLSFSQLLRPAC</sequence>
<comment type="caution">
    <text evidence="1">The sequence shown here is derived from an EMBL/GenBank/DDBJ whole genome shotgun (WGS) entry which is preliminary data.</text>
</comment>
<accession>A0A4C1TII3</accession>
<evidence type="ECO:0000313" key="1">
    <source>
        <dbReference type="EMBL" id="GBP13996.1"/>
    </source>
</evidence>
<proteinExistence type="predicted"/>
<dbReference type="OrthoDB" id="10017160at2759"/>